<dbReference type="RefSeq" id="WP_005191908.1">
    <property type="nucleotide sequence ID" value="NZ_KB850051.1"/>
</dbReference>
<evidence type="ECO:0000313" key="2">
    <source>
        <dbReference type="EMBL" id="ENW91305.1"/>
    </source>
</evidence>
<keyword evidence="3" id="KW-1185">Reference proteome</keyword>
<dbReference type="eggNOG" id="COG0326">
    <property type="taxonomic scope" value="Bacteria"/>
</dbReference>
<gene>
    <name evidence="2" type="ORF">F904_03390</name>
</gene>
<dbReference type="HOGENOM" id="CLU_008483_0_0_6"/>
<dbReference type="Gene3D" id="3.30.565.10">
    <property type="entry name" value="Histidine kinase-like ATPase, C-terminal domain"/>
    <property type="match status" value="1"/>
</dbReference>
<proteinExistence type="predicted"/>
<evidence type="ECO:0000259" key="1">
    <source>
        <dbReference type="Pfam" id="PF24391"/>
    </source>
</evidence>
<reference evidence="2 3" key="1">
    <citation type="submission" date="2013-02" db="EMBL/GenBank/DDBJ databases">
        <title>The Genome Sequence of Acinetobacter sp. ANC 4105.</title>
        <authorList>
            <consortium name="The Broad Institute Genome Sequencing Platform"/>
            <consortium name="The Broad Institute Genome Sequencing Center for Infectious Disease"/>
            <person name="Cerqueira G."/>
            <person name="Feldgarden M."/>
            <person name="Courvalin P."/>
            <person name="Perichon B."/>
            <person name="Grillot-Courvalin C."/>
            <person name="Clermont D."/>
            <person name="Rocha E."/>
            <person name="Yoon E.-J."/>
            <person name="Nemec A."/>
            <person name="Walker B."/>
            <person name="Young S.K."/>
            <person name="Zeng Q."/>
            <person name="Gargeya S."/>
            <person name="Fitzgerald M."/>
            <person name="Haas B."/>
            <person name="Abouelleil A."/>
            <person name="Alvarado L."/>
            <person name="Arachchi H.M."/>
            <person name="Berlin A.M."/>
            <person name="Chapman S.B."/>
            <person name="Dewar J."/>
            <person name="Goldberg J."/>
            <person name="Griggs A."/>
            <person name="Gujja S."/>
            <person name="Hansen M."/>
            <person name="Howarth C."/>
            <person name="Imamovic A."/>
            <person name="Larimer J."/>
            <person name="McCowan C."/>
            <person name="Murphy C."/>
            <person name="Neiman D."/>
            <person name="Pearson M."/>
            <person name="Priest M."/>
            <person name="Roberts A."/>
            <person name="Saif S."/>
            <person name="Shea T."/>
            <person name="Sisk P."/>
            <person name="Sykes S."/>
            <person name="Wortman J."/>
            <person name="Nusbaum C."/>
            <person name="Birren B."/>
        </authorList>
    </citation>
    <scope>NUCLEOTIDE SEQUENCE [LARGE SCALE GENOMIC DNA]</scope>
    <source>
        <strain evidence="2 3">ANC 4105</strain>
    </source>
</reference>
<dbReference type="InterPro" id="IPR056471">
    <property type="entry name" value="HD-CE"/>
</dbReference>
<dbReference type="InterPro" id="IPR036890">
    <property type="entry name" value="HATPase_C_sf"/>
</dbReference>
<dbReference type="Proteomes" id="UP000013261">
    <property type="component" value="Unassembled WGS sequence"/>
</dbReference>
<dbReference type="SUPFAM" id="SSF55874">
    <property type="entry name" value="ATPase domain of HSP90 chaperone/DNA topoisomerase II/histidine kinase"/>
    <property type="match status" value="1"/>
</dbReference>
<sequence>MSTRLIAHLKKKCEADDNVKILLSQWEFDQKLVGKALENIGGFYPHFSNHNASHSQQILVNIERILGDDIDLLSATDTWLILEAAYWHDVGMLVDAKNAKEVHSNPDFNFMIQTIANEKGHDLQKFCQAYVEKNWLSAIDTVDHPFDGIEQYRKLVAEWFRRGHDKRVGKIVEDPFKDLGITSPRTELLPNRIYRYLGQICVSHGMDFDVLMEKLPYKQTGLGTENCHPRFIGCLLRLGDLFDLDDNRFCPVMAKHVSNMPSVSKHHHDKHLSLREFQLDKRTVKLVAECPDEMSYVETQNWFGWIREEFQNQMSQWNLIVPSLKFGSLPTIEQLDVKMEVKYENGVKKEKLLLNNKPMKFALDEINVMEILQGANLYKDKLSIFRELIQNAVDATMLRIYLSEIKSHSEYFQNPESISPEDPQVQALFEQYCMIIKLVRKECANGKEIWSILIKDQGVGISLDDLNFIQNMASSSRNIKKAKNIVGMPKWMGPSGEFGIGLHSTFLLTKNLPSLYQTIIYRTKNISSNEYLEIQMNSPLGEKKGYCFISKINNADPIPIGTTTEVHFSIDESDEFSYQLYLSRENIYIENYDLRSKLIIWEFYKSLSNIALSSLVKIKLEGFDESSFQIFFDYEERFFPGYLIPRQKKLVFDEKRLWSKENNLFFKIKILNPFEYNHNTSLYECVELLFKGQRASLRDSYIYMNEDKSIFDFFSFEFDFYGLNAKSVLTINRDNWKKEFIEEFYEDLFNILNSIHESYHDDLRNIIDNDFYFRLLGYCLGKIPFNDLFTVEDINNIFHIDISKEPVIIIGRVEKHIFIEDERYPSLSPRSSYLMILLKKYLVTQGKKIYKITKTDEDGVKEIGDVCLAEDINITNIIDGKFIYNLYSPSGKTISFNDAIIQSFKPQVRLKNETYFYLYIELQNIQEDIEKHYQYLILLNENKILSPFYIYHGKLIENDIQSLVNKLFDKKIINTTFDKERIVKIYEKLREHIVKIMEDTNVWKDLNEPKNSIDFID</sequence>
<dbReference type="PATRIC" id="fig|1217703.3.peg.3289"/>
<dbReference type="Pfam" id="PF24391">
    <property type="entry name" value="HD-CE"/>
    <property type="match status" value="1"/>
</dbReference>
<protein>
    <recommendedName>
        <fullName evidence="1">HD-CE domain-containing protein</fullName>
    </recommendedName>
</protein>
<dbReference type="AlphaFoldDB" id="N9MDR7"/>
<feature type="domain" description="HD-CE" evidence="1">
    <location>
        <begin position="45"/>
        <end position="311"/>
    </location>
</feature>
<dbReference type="EMBL" id="APRL01000014">
    <property type="protein sequence ID" value="ENW91305.1"/>
    <property type="molecule type" value="Genomic_DNA"/>
</dbReference>
<comment type="caution">
    <text evidence="2">The sequence shown here is derived from an EMBL/GenBank/DDBJ whole genome shotgun (WGS) entry which is preliminary data.</text>
</comment>
<accession>N9MDR7</accession>
<evidence type="ECO:0000313" key="3">
    <source>
        <dbReference type="Proteomes" id="UP000013261"/>
    </source>
</evidence>
<name>N9MDR7_9GAMM</name>
<organism evidence="2 3">
    <name type="scientific">Acinetobacter dispersus</name>
    <dbReference type="NCBI Taxonomy" id="70348"/>
    <lineage>
        <taxon>Bacteria</taxon>
        <taxon>Pseudomonadati</taxon>
        <taxon>Pseudomonadota</taxon>
        <taxon>Gammaproteobacteria</taxon>
        <taxon>Moraxellales</taxon>
        <taxon>Moraxellaceae</taxon>
        <taxon>Acinetobacter</taxon>
    </lineage>
</organism>